<reference evidence="7" key="1">
    <citation type="submission" date="2021-06" db="EMBL/GenBank/DDBJ databases">
        <title>Comparative genomics, transcriptomics and evolutionary studies reveal genomic signatures of adaptation to plant cell wall in hemibiotrophic fungi.</title>
        <authorList>
            <consortium name="DOE Joint Genome Institute"/>
            <person name="Baroncelli R."/>
            <person name="Diaz J.F."/>
            <person name="Benocci T."/>
            <person name="Peng M."/>
            <person name="Battaglia E."/>
            <person name="Haridas S."/>
            <person name="Andreopoulos W."/>
            <person name="Labutti K."/>
            <person name="Pangilinan J."/>
            <person name="Floch G.L."/>
            <person name="Makela M.R."/>
            <person name="Henrissat B."/>
            <person name="Grigoriev I.V."/>
            <person name="Crouch J.A."/>
            <person name="De Vries R.P."/>
            <person name="Sukno S.A."/>
            <person name="Thon M.R."/>
        </authorList>
    </citation>
    <scope>NUCLEOTIDE SEQUENCE</scope>
    <source>
        <strain evidence="7">CBS 125086</strain>
    </source>
</reference>
<comment type="caution">
    <text evidence="7">The sequence shown here is derived from an EMBL/GenBank/DDBJ whole genome shotgun (WGS) entry which is preliminary data.</text>
</comment>
<dbReference type="EMBL" id="JAHLJV010000015">
    <property type="protein sequence ID" value="KAK1595558.1"/>
    <property type="molecule type" value="Genomic_DNA"/>
</dbReference>
<keyword evidence="4" id="KW-0119">Carbohydrate metabolism</keyword>
<evidence type="ECO:0000256" key="4">
    <source>
        <dbReference type="RuleBase" id="RU361173"/>
    </source>
</evidence>
<evidence type="ECO:0000256" key="1">
    <source>
        <dbReference type="ARBA" id="ARBA00010980"/>
    </source>
</evidence>
<evidence type="ECO:0000256" key="2">
    <source>
        <dbReference type="ARBA" id="ARBA00022729"/>
    </source>
</evidence>
<keyword evidence="8" id="KW-1185">Reference proteome</keyword>
<dbReference type="InterPro" id="IPR002022">
    <property type="entry name" value="Pec_lyase"/>
</dbReference>
<dbReference type="SUPFAM" id="SSF51126">
    <property type="entry name" value="Pectin lyase-like"/>
    <property type="match status" value="1"/>
</dbReference>
<dbReference type="RefSeq" id="XP_060416570.1">
    <property type="nucleotide sequence ID" value="XM_060562714.1"/>
</dbReference>
<dbReference type="PANTHER" id="PTHR31683">
    <property type="entry name" value="PECTATE LYASE 18-RELATED"/>
    <property type="match status" value="1"/>
</dbReference>
<protein>
    <submittedName>
        <fullName evidence="7">Pectate lyase</fullName>
    </submittedName>
</protein>
<evidence type="ECO:0000313" key="7">
    <source>
        <dbReference type="EMBL" id="KAK1595558.1"/>
    </source>
</evidence>
<dbReference type="InterPro" id="IPR045032">
    <property type="entry name" value="PEL"/>
</dbReference>
<evidence type="ECO:0000256" key="5">
    <source>
        <dbReference type="SAM" id="SignalP"/>
    </source>
</evidence>
<dbReference type="InterPro" id="IPR012334">
    <property type="entry name" value="Pectin_lyas_fold"/>
</dbReference>
<comment type="similarity">
    <text evidence="1 4">Belongs to the polysaccharide lyase 1 family.</text>
</comment>
<proteinExistence type="inferred from homology"/>
<keyword evidence="4" id="KW-0964">Secreted</keyword>
<keyword evidence="2 5" id="KW-0732">Signal</keyword>
<evidence type="ECO:0000256" key="3">
    <source>
        <dbReference type="ARBA" id="ARBA00023239"/>
    </source>
</evidence>
<comment type="subcellular location">
    <subcellularLocation>
        <location evidence="4">Secreted</location>
    </subcellularLocation>
</comment>
<keyword evidence="3 4" id="KW-0456">Lyase</keyword>
<dbReference type="PANTHER" id="PTHR31683:SF18">
    <property type="entry name" value="PECTATE LYASE 21-RELATED"/>
    <property type="match status" value="1"/>
</dbReference>
<dbReference type="GO" id="GO:0000272">
    <property type="term" value="P:polysaccharide catabolic process"/>
    <property type="evidence" value="ECO:0007669"/>
    <property type="project" value="UniProtKB-KW"/>
</dbReference>
<dbReference type="AlphaFoldDB" id="A0AAD8Q5C4"/>
<feature type="signal peptide" evidence="5">
    <location>
        <begin position="1"/>
        <end position="18"/>
    </location>
</feature>
<accession>A0AAD8Q5C4</accession>
<dbReference type="Proteomes" id="UP001230504">
    <property type="component" value="Unassembled WGS sequence"/>
</dbReference>
<dbReference type="InterPro" id="IPR011050">
    <property type="entry name" value="Pectin_lyase_fold/virulence"/>
</dbReference>
<keyword evidence="4" id="KW-0624">Polysaccharide degradation</keyword>
<dbReference type="Pfam" id="PF00544">
    <property type="entry name" value="Pectate_lyase_4"/>
    <property type="match status" value="1"/>
</dbReference>
<name>A0AAD8Q5C4_9PEZI</name>
<evidence type="ECO:0000259" key="6">
    <source>
        <dbReference type="SMART" id="SM00656"/>
    </source>
</evidence>
<dbReference type="GeneID" id="85446954"/>
<feature type="domain" description="Pectate lyase" evidence="6">
    <location>
        <begin position="47"/>
        <end position="259"/>
    </location>
</feature>
<feature type="chain" id="PRO_5042015652" evidence="5">
    <location>
        <begin position="19"/>
        <end position="336"/>
    </location>
</feature>
<dbReference type="GO" id="GO:0030570">
    <property type="term" value="F:pectate lyase activity"/>
    <property type="evidence" value="ECO:0007669"/>
    <property type="project" value="InterPro"/>
</dbReference>
<dbReference type="GO" id="GO:0005576">
    <property type="term" value="C:extracellular region"/>
    <property type="evidence" value="ECO:0007669"/>
    <property type="project" value="UniProtKB-SubCell"/>
</dbReference>
<sequence>MRISAAALFCAFASPATANPLNWLGIASWDVEGFAKDNPIGKTTGGKGGPTVTVTSVPELQSAVVGSDPKTIVLKGEFALPARLSIGSNKSLVGYKDQAHITGKGLNVYNATNVILQNLKISYILDNDCITIRNSTRVWVDHNEFASDISQGPDLYDGQVDIIRASDWITVSWNYFHDHWKSSLVGNDATFRDLDSGRLHVSYHHNYWKNMGTRGPAGRFGTQHIYSNLYEDFLYQAIHSRSDNQVLVEGNVFRGKTREALSTYGLVIPDDSPNTCVCGDEELDGFANLGSPNDWGNAGVNITQKGTFFKAPYMFKLTPLPLLAPIVKLGAGVGRI</sequence>
<organism evidence="7 8">
    <name type="scientific">Colletotrichum navitas</name>
    <dbReference type="NCBI Taxonomy" id="681940"/>
    <lineage>
        <taxon>Eukaryota</taxon>
        <taxon>Fungi</taxon>
        <taxon>Dikarya</taxon>
        <taxon>Ascomycota</taxon>
        <taxon>Pezizomycotina</taxon>
        <taxon>Sordariomycetes</taxon>
        <taxon>Hypocreomycetidae</taxon>
        <taxon>Glomerellales</taxon>
        <taxon>Glomerellaceae</taxon>
        <taxon>Colletotrichum</taxon>
        <taxon>Colletotrichum graminicola species complex</taxon>
    </lineage>
</organism>
<dbReference type="SMART" id="SM00656">
    <property type="entry name" value="Amb_all"/>
    <property type="match status" value="1"/>
</dbReference>
<evidence type="ECO:0000313" key="8">
    <source>
        <dbReference type="Proteomes" id="UP001230504"/>
    </source>
</evidence>
<gene>
    <name evidence="7" type="ORF">LY79DRAFT_657724</name>
</gene>
<dbReference type="Gene3D" id="2.160.20.10">
    <property type="entry name" value="Single-stranded right-handed beta-helix, Pectin lyase-like"/>
    <property type="match status" value="1"/>
</dbReference>